<dbReference type="AlphaFoldDB" id="A0A9C7PYV1"/>
<accession>A0A9C7PYV1</accession>
<protein>
    <submittedName>
        <fullName evidence="1">Uncharacterized protein</fullName>
    </submittedName>
</protein>
<proteinExistence type="predicted"/>
<reference evidence="1" key="2">
    <citation type="submission" date="2022-01" db="EMBL/GenBank/DDBJ databases">
        <authorList>
            <person name="Hirooka S."/>
            <person name="Miyagishima S.Y."/>
        </authorList>
    </citation>
    <scope>NUCLEOTIDE SEQUENCE</scope>
    <source>
        <strain evidence="1">NBRC 102759</strain>
    </source>
</reference>
<keyword evidence="2" id="KW-1185">Reference proteome</keyword>
<sequence length="380" mass="43689">MIFSMFEKLFDVCILDWNSVASQTLSQVMIPTYTRPLILSEKSLIIFGTGNISMVPSYFRHELFAVSFLSDSDHPKTLQWNGYVTTCAIDDVTSIPSTDKIVAALQDSSLQFFQVQNDQLISIDPIITWSNGEPFQQSQATIREMAYSHRDYTLWCAREDGCLGQYHLLSGQWMMKWAPIRDSFSSIQVVESVPHMITTSTDRGILYAWDTRQRREAFHWNANKQEMFAHHVKRNDIVIGYGDGYLSILDMRYWKDDSNQRDPQVTWIDTGMQAIGNICHFDTYPGWYLLLGSSSEVWNIDKNNSHPLHDEDASRATRLWKVTHPRQGNESSFYAMQGKHGECPYFYRLIGIGNISMDGQYMAMTDTLGNVVLFVNSQLQ</sequence>
<organism evidence="1 2">
    <name type="scientific">Galdieria partita</name>
    <dbReference type="NCBI Taxonomy" id="83374"/>
    <lineage>
        <taxon>Eukaryota</taxon>
        <taxon>Rhodophyta</taxon>
        <taxon>Bangiophyceae</taxon>
        <taxon>Galdieriales</taxon>
        <taxon>Galdieriaceae</taxon>
        <taxon>Galdieria</taxon>
    </lineage>
</organism>
<name>A0A9C7PYV1_9RHOD</name>
<comment type="caution">
    <text evidence="1">The sequence shown here is derived from an EMBL/GenBank/DDBJ whole genome shotgun (WGS) entry which is preliminary data.</text>
</comment>
<dbReference type="InterPro" id="IPR036322">
    <property type="entry name" value="WD40_repeat_dom_sf"/>
</dbReference>
<gene>
    <name evidence="1" type="ORF">GpartN1_g4198.t1</name>
</gene>
<evidence type="ECO:0000313" key="2">
    <source>
        <dbReference type="Proteomes" id="UP001061958"/>
    </source>
</evidence>
<dbReference type="InterPro" id="IPR015943">
    <property type="entry name" value="WD40/YVTN_repeat-like_dom_sf"/>
</dbReference>
<dbReference type="EMBL" id="BQMJ01000033">
    <property type="protein sequence ID" value="GJQ12407.1"/>
    <property type="molecule type" value="Genomic_DNA"/>
</dbReference>
<dbReference type="Gene3D" id="2.130.10.10">
    <property type="entry name" value="YVTN repeat-like/Quinoprotein amine dehydrogenase"/>
    <property type="match status" value="1"/>
</dbReference>
<reference evidence="1" key="1">
    <citation type="journal article" date="2022" name="Proc. Natl. Acad. Sci. U.S.A.">
        <title>Life cycle and functional genomics of the unicellular red alga Galdieria for elucidating algal and plant evolution and industrial use.</title>
        <authorList>
            <person name="Hirooka S."/>
            <person name="Itabashi T."/>
            <person name="Ichinose T.M."/>
            <person name="Onuma R."/>
            <person name="Fujiwara T."/>
            <person name="Yamashita S."/>
            <person name="Jong L.W."/>
            <person name="Tomita R."/>
            <person name="Iwane A.H."/>
            <person name="Miyagishima S.Y."/>
        </authorList>
    </citation>
    <scope>NUCLEOTIDE SEQUENCE</scope>
    <source>
        <strain evidence="1">NBRC 102759</strain>
    </source>
</reference>
<dbReference type="Proteomes" id="UP001061958">
    <property type="component" value="Unassembled WGS sequence"/>
</dbReference>
<dbReference type="SUPFAM" id="SSF50978">
    <property type="entry name" value="WD40 repeat-like"/>
    <property type="match status" value="1"/>
</dbReference>
<evidence type="ECO:0000313" key="1">
    <source>
        <dbReference type="EMBL" id="GJQ12407.1"/>
    </source>
</evidence>